<dbReference type="EMBL" id="BDRX01000048">
    <property type="protein sequence ID" value="GBF94128.1"/>
    <property type="molecule type" value="Genomic_DNA"/>
</dbReference>
<dbReference type="InParanoid" id="A0A2V0P2M6"/>
<proteinExistence type="predicted"/>
<dbReference type="Proteomes" id="UP000247498">
    <property type="component" value="Unassembled WGS sequence"/>
</dbReference>
<dbReference type="AlphaFoldDB" id="A0A2V0P2M6"/>
<evidence type="ECO:0008006" key="4">
    <source>
        <dbReference type="Google" id="ProtNLM"/>
    </source>
</evidence>
<feature type="compositionally biased region" description="Low complexity" evidence="1">
    <location>
        <begin position="54"/>
        <end position="68"/>
    </location>
</feature>
<organism evidence="2 3">
    <name type="scientific">Raphidocelis subcapitata</name>
    <dbReference type="NCBI Taxonomy" id="307507"/>
    <lineage>
        <taxon>Eukaryota</taxon>
        <taxon>Viridiplantae</taxon>
        <taxon>Chlorophyta</taxon>
        <taxon>core chlorophytes</taxon>
        <taxon>Chlorophyceae</taxon>
        <taxon>CS clade</taxon>
        <taxon>Sphaeropleales</taxon>
        <taxon>Selenastraceae</taxon>
        <taxon>Raphidocelis</taxon>
    </lineage>
</organism>
<comment type="caution">
    <text evidence="2">The sequence shown here is derived from an EMBL/GenBank/DDBJ whole genome shotgun (WGS) entry which is preliminary data.</text>
</comment>
<evidence type="ECO:0000256" key="1">
    <source>
        <dbReference type="SAM" id="MobiDB-lite"/>
    </source>
</evidence>
<evidence type="ECO:0000313" key="3">
    <source>
        <dbReference type="Proteomes" id="UP000247498"/>
    </source>
</evidence>
<feature type="region of interest" description="Disordered" evidence="1">
    <location>
        <begin position="23"/>
        <end position="68"/>
    </location>
</feature>
<gene>
    <name evidence="2" type="ORF">Rsub_07115</name>
</gene>
<evidence type="ECO:0000313" key="2">
    <source>
        <dbReference type="EMBL" id="GBF94128.1"/>
    </source>
</evidence>
<feature type="compositionally biased region" description="Low complexity" evidence="1">
    <location>
        <begin position="23"/>
        <end position="33"/>
    </location>
</feature>
<keyword evidence="3" id="KW-1185">Reference proteome</keyword>
<name>A0A2V0P2M6_9CHLO</name>
<accession>A0A2V0P2M6</accession>
<sequence>MAADGEGPCRICDALRDAWAAATGASKGARGTAQLPPPAELGVGAPPSPPAPPRAAAGGAAPAAASAPDARRADCLGCRLTGMMAGLGAAGYLSSALLESPPPRGAHRAALVAGSVALAGAGVARGFGWY</sequence>
<reference evidence="2 3" key="1">
    <citation type="journal article" date="2018" name="Sci. Rep.">
        <title>Raphidocelis subcapitata (=Pseudokirchneriella subcapitata) provides an insight into genome evolution and environmental adaptations in the Sphaeropleales.</title>
        <authorList>
            <person name="Suzuki S."/>
            <person name="Yamaguchi H."/>
            <person name="Nakajima N."/>
            <person name="Kawachi M."/>
        </authorList>
    </citation>
    <scope>NUCLEOTIDE SEQUENCE [LARGE SCALE GENOMIC DNA]</scope>
    <source>
        <strain evidence="2 3">NIES-35</strain>
    </source>
</reference>
<protein>
    <recommendedName>
        <fullName evidence="4">DUF4536 domain-containing protein</fullName>
    </recommendedName>
</protein>